<keyword evidence="3" id="KW-1185">Reference proteome</keyword>
<sequence>MIPRAGRTGRVGTPCGTAGEERCPRPARTRASDSSAYASSPRGHVADISHARRDPCGVRHASFS</sequence>
<protein>
    <submittedName>
        <fullName evidence="2">Uncharacterized protein</fullName>
    </submittedName>
</protein>
<dbReference type="KEGG" id="sdd:D9753_28025"/>
<reference evidence="2 3" key="1">
    <citation type="submission" date="2018-10" db="EMBL/GenBank/DDBJ databases">
        <title>The genome of Streptomyces dangxiongensis Z022.</title>
        <authorList>
            <person name="Zhang B."/>
        </authorList>
    </citation>
    <scope>NUCLEOTIDE SEQUENCE [LARGE SCALE GENOMIC DNA]</scope>
    <source>
        <strain evidence="2 3">Z022</strain>
    </source>
</reference>
<accession>A0A3G2JL19</accession>
<organism evidence="2 3">
    <name type="scientific">Streptomyces dangxiongensis</name>
    <dbReference type="NCBI Taxonomy" id="1442032"/>
    <lineage>
        <taxon>Bacteria</taxon>
        <taxon>Bacillati</taxon>
        <taxon>Actinomycetota</taxon>
        <taxon>Actinomycetes</taxon>
        <taxon>Kitasatosporales</taxon>
        <taxon>Streptomycetaceae</taxon>
        <taxon>Streptomyces</taxon>
    </lineage>
</organism>
<dbReference type="AlphaFoldDB" id="A0A3G2JL19"/>
<evidence type="ECO:0000313" key="2">
    <source>
        <dbReference type="EMBL" id="AYN42105.1"/>
    </source>
</evidence>
<evidence type="ECO:0000313" key="3">
    <source>
        <dbReference type="Proteomes" id="UP000268329"/>
    </source>
</evidence>
<feature type="region of interest" description="Disordered" evidence="1">
    <location>
        <begin position="1"/>
        <end position="64"/>
    </location>
</feature>
<gene>
    <name evidence="2" type="ORF">D9753_28025</name>
</gene>
<proteinExistence type="predicted"/>
<feature type="compositionally biased region" description="Basic and acidic residues" evidence="1">
    <location>
        <begin position="44"/>
        <end position="57"/>
    </location>
</feature>
<name>A0A3G2JL19_9ACTN</name>
<evidence type="ECO:0000256" key="1">
    <source>
        <dbReference type="SAM" id="MobiDB-lite"/>
    </source>
</evidence>
<dbReference type="OrthoDB" id="4247335at2"/>
<dbReference type="Proteomes" id="UP000268329">
    <property type="component" value="Chromosome"/>
</dbReference>
<dbReference type="EMBL" id="CP033073">
    <property type="protein sequence ID" value="AYN42105.1"/>
    <property type="molecule type" value="Genomic_DNA"/>
</dbReference>